<evidence type="ECO:0000313" key="2">
    <source>
        <dbReference type="Proteomes" id="UP000760480"/>
    </source>
</evidence>
<accession>A0ABX1TLS8</accession>
<proteinExistence type="predicted"/>
<gene>
    <name evidence="1" type="ORF">E4P82_06315</name>
</gene>
<protein>
    <submittedName>
        <fullName evidence="1">Uncharacterized protein</fullName>
    </submittedName>
</protein>
<keyword evidence="2" id="KW-1185">Reference proteome</keyword>
<dbReference type="Proteomes" id="UP000760480">
    <property type="component" value="Unassembled WGS sequence"/>
</dbReference>
<name>A0ABX1TLS8_9GAMM</name>
<organism evidence="1 2">
    <name type="scientific">Candidatus Competibacter phosphatis</name>
    <dbReference type="NCBI Taxonomy" id="221280"/>
    <lineage>
        <taxon>Bacteria</taxon>
        <taxon>Pseudomonadati</taxon>
        <taxon>Pseudomonadota</taxon>
        <taxon>Gammaproteobacteria</taxon>
        <taxon>Candidatus Competibacteraceae</taxon>
        <taxon>Candidatus Competibacter</taxon>
    </lineage>
</organism>
<reference evidence="1 2" key="1">
    <citation type="submission" date="2019-03" db="EMBL/GenBank/DDBJ databases">
        <title>Metabolic reconstructions from genomes of highly enriched 'Candidatus Accumulibacter' and 'Candidatus Competibacter' bioreactor populations.</title>
        <authorList>
            <person name="Annavajhala M.K."/>
            <person name="Welles L."/>
            <person name="Abbas B."/>
            <person name="Sorokin D."/>
            <person name="Park H."/>
            <person name="Van Loosdrecht M."/>
            <person name="Chandran K."/>
        </authorList>
    </citation>
    <scope>NUCLEOTIDE SEQUENCE [LARGE SCALE GENOMIC DNA]</scope>
    <source>
        <strain evidence="1 2">SBR_G</strain>
    </source>
</reference>
<evidence type="ECO:0000313" key="1">
    <source>
        <dbReference type="EMBL" id="NMQ18855.1"/>
    </source>
</evidence>
<dbReference type="RefSeq" id="WP_169248110.1">
    <property type="nucleotide sequence ID" value="NZ_SPMZ01000016.1"/>
</dbReference>
<sequence>MEIFKELHEITEPDPRTHMFHIYDQSLGDFREREISDVHRKLMEINLNEHVPDAIKTHFVTSKHLVLYSWFVYRFIPVAEFHAIASLEYALKIKTGKKKWGLKRLLAHAVKEGWVMDNDFLYSPTKS</sequence>
<dbReference type="EMBL" id="SPMZ01000016">
    <property type="protein sequence ID" value="NMQ18855.1"/>
    <property type="molecule type" value="Genomic_DNA"/>
</dbReference>
<comment type="caution">
    <text evidence="1">The sequence shown here is derived from an EMBL/GenBank/DDBJ whole genome shotgun (WGS) entry which is preliminary data.</text>
</comment>